<protein>
    <submittedName>
        <fullName evidence="1">HutD family protein</fullName>
    </submittedName>
</protein>
<dbReference type="Gene3D" id="2.60.120.10">
    <property type="entry name" value="Jelly Rolls"/>
    <property type="match status" value="1"/>
</dbReference>
<dbReference type="AlphaFoldDB" id="A0A847SHW9"/>
<dbReference type="InterPro" id="IPR011051">
    <property type="entry name" value="RmlC_Cupin_sf"/>
</dbReference>
<dbReference type="Pfam" id="PF05962">
    <property type="entry name" value="HutD"/>
    <property type="match status" value="1"/>
</dbReference>
<dbReference type="RefSeq" id="WP_168878584.1">
    <property type="nucleotide sequence ID" value="NZ_JABAIM010000005.1"/>
</dbReference>
<evidence type="ECO:0000313" key="1">
    <source>
        <dbReference type="EMBL" id="NLR76918.1"/>
    </source>
</evidence>
<dbReference type="InterPro" id="IPR014710">
    <property type="entry name" value="RmlC-like_jellyroll"/>
</dbReference>
<dbReference type="Proteomes" id="UP000587991">
    <property type="component" value="Unassembled WGS sequence"/>
</dbReference>
<keyword evidence="2" id="KW-1185">Reference proteome</keyword>
<evidence type="ECO:0000313" key="2">
    <source>
        <dbReference type="Proteomes" id="UP000587991"/>
    </source>
</evidence>
<dbReference type="CDD" id="cd20293">
    <property type="entry name" value="cupin_HutD_N"/>
    <property type="match status" value="1"/>
</dbReference>
<accession>A0A847SHW9</accession>
<dbReference type="EMBL" id="JABAIM010000005">
    <property type="protein sequence ID" value="NLR76918.1"/>
    <property type="molecule type" value="Genomic_DNA"/>
</dbReference>
<organism evidence="1 2">
    <name type="scientific">Leeia aquatica</name>
    <dbReference type="NCBI Taxonomy" id="2725557"/>
    <lineage>
        <taxon>Bacteria</taxon>
        <taxon>Pseudomonadati</taxon>
        <taxon>Pseudomonadota</taxon>
        <taxon>Betaproteobacteria</taxon>
        <taxon>Neisseriales</taxon>
        <taxon>Leeiaceae</taxon>
        <taxon>Leeia</taxon>
    </lineage>
</organism>
<dbReference type="PANTHER" id="PTHR37943:SF1">
    <property type="entry name" value="PROTEIN VES"/>
    <property type="match status" value="1"/>
</dbReference>
<name>A0A847SHW9_9NEIS</name>
<reference evidence="1 2" key="1">
    <citation type="submission" date="2020-04" db="EMBL/GenBank/DDBJ databases">
        <title>Draft genome of Leeia sp. IMCC25680.</title>
        <authorList>
            <person name="Song J."/>
            <person name="Cho J.-C."/>
        </authorList>
    </citation>
    <scope>NUCLEOTIDE SEQUENCE [LARGE SCALE GENOMIC DNA]</scope>
    <source>
        <strain evidence="1 2">IMCC25680</strain>
    </source>
</reference>
<sequence length="211" mass="23152">MLYWQTIPYHRLTPTPWKNGGGLTREIARFPANSSLDDFEWRISSAEVAASGPFSRFPGVDRHLLLLDGQLQLQEEAGTVLMLSPDHPAHAFAGEASITATLPGGPVRDFNLMLRRGRWHGTLTSEQQTGALVVTGTVLLHATEAPCIVTLPRTHQPMPGTEPPSQTQTVLLHPGDSLLCWSRNDTPTLQLHPAGRLIIAQLHRCGDHDVE</sequence>
<comment type="caution">
    <text evidence="1">The sequence shown here is derived from an EMBL/GenBank/DDBJ whole genome shotgun (WGS) entry which is preliminary data.</text>
</comment>
<gene>
    <name evidence="1" type="ORF">HF682_17245</name>
</gene>
<dbReference type="InterPro" id="IPR010282">
    <property type="entry name" value="Uncharacterised_HutD/Ves"/>
</dbReference>
<dbReference type="SUPFAM" id="SSF51182">
    <property type="entry name" value="RmlC-like cupins"/>
    <property type="match status" value="1"/>
</dbReference>
<dbReference type="PANTHER" id="PTHR37943">
    <property type="entry name" value="PROTEIN VES"/>
    <property type="match status" value="1"/>
</dbReference>
<proteinExistence type="predicted"/>